<dbReference type="InParanoid" id="A0A067QYC6"/>
<evidence type="ECO:0000313" key="1">
    <source>
        <dbReference type="EMBL" id="KDR14450.1"/>
    </source>
</evidence>
<protein>
    <submittedName>
        <fullName evidence="1">Uncharacterized protein</fullName>
    </submittedName>
</protein>
<sequence>MESFKVGTNKFLGEMFQNVFYLPLRILLYDKTTWFCGANRIMVTDAINIHVTPSRPSSAGVTSAVRGVARSLNYSASADCRLDIPHSDGDDIIIKLFLIIS</sequence>
<dbReference type="EMBL" id="KK852879">
    <property type="protein sequence ID" value="KDR14450.1"/>
    <property type="molecule type" value="Genomic_DNA"/>
</dbReference>
<accession>A0A067QYC6</accession>
<reference evidence="1 2" key="1">
    <citation type="journal article" date="2014" name="Nat. Commun.">
        <title>Molecular traces of alternative social organization in a termite genome.</title>
        <authorList>
            <person name="Terrapon N."/>
            <person name="Li C."/>
            <person name="Robertson H.M."/>
            <person name="Ji L."/>
            <person name="Meng X."/>
            <person name="Booth W."/>
            <person name="Chen Z."/>
            <person name="Childers C.P."/>
            <person name="Glastad K.M."/>
            <person name="Gokhale K."/>
            <person name="Gowin J."/>
            <person name="Gronenberg W."/>
            <person name="Hermansen R.A."/>
            <person name="Hu H."/>
            <person name="Hunt B.G."/>
            <person name="Huylmans A.K."/>
            <person name="Khalil S.M."/>
            <person name="Mitchell R.D."/>
            <person name="Munoz-Torres M.C."/>
            <person name="Mustard J.A."/>
            <person name="Pan H."/>
            <person name="Reese J.T."/>
            <person name="Scharf M.E."/>
            <person name="Sun F."/>
            <person name="Vogel H."/>
            <person name="Xiao J."/>
            <person name="Yang W."/>
            <person name="Yang Z."/>
            <person name="Yang Z."/>
            <person name="Zhou J."/>
            <person name="Zhu J."/>
            <person name="Brent C.S."/>
            <person name="Elsik C.G."/>
            <person name="Goodisman M.A."/>
            <person name="Liberles D.A."/>
            <person name="Roe R.M."/>
            <person name="Vargo E.L."/>
            <person name="Vilcinskas A."/>
            <person name="Wang J."/>
            <person name="Bornberg-Bauer E."/>
            <person name="Korb J."/>
            <person name="Zhang G."/>
            <person name="Liebig J."/>
        </authorList>
    </citation>
    <scope>NUCLEOTIDE SEQUENCE [LARGE SCALE GENOMIC DNA]</scope>
    <source>
        <tissue evidence="1">Whole organism</tissue>
    </source>
</reference>
<dbReference type="Proteomes" id="UP000027135">
    <property type="component" value="Unassembled WGS sequence"/>
</dbReference>
<organism evidence="1 2">
    <name type="scientific">Zootermopsis nevadensis</name>
    <name type="common">Dampwood termite</name>
    <dbReference type="NCBI Taxonomy" id="136037"/>
    <lineage>
        <taxon>Eukaryota</taxon>
        <taxon>Metazoa</taxon>
        <taxon>Ecdysozoa</taxon>
        <taxon>Arthropoda</taxon>
        <taxon>Hexapoda</taxon>
        <taxon>Insecta</taxon>
        <taxon>Pterygota</taxon>
        <taxon>Neoptera</taxon>
        <taxon>Polyneoptera</taxon>
        <taxon>Dictyoptera</taxon>
        <taxon>Blattodea</taxon>
        <taxon>Blattoidea</taxon>
        <taxon>Termitoidae</taxon>
        <taxon>Termopsidae</taxon>
        <taxon>Zootermopsis</taxon>
    </lineage>
</organism>
<keyword evidence="2" id="KW-1185">Reference proteome</keyword>
<gene>
    <name evidence="1" type="ORF">L798_11619</name>
</gene>
<dbReference type="AlphaFoldDB" id="A0A067QYC6"/>
<name>A0A067QYC6_ZOONE</name>
<evidence type="ECO:0000313" key="2">
    <source>
        <dbReference type="Proteomes" id="UP000027135"/>
    </source>
</evidence>
<proteinExistence type="predicted"/>